<protein>
    <recommendedName>
        <fullName evidence="4">ABC transporter substrate-binding protein</fullName>
    </recommendedName>
</protein>
<keyword evidence="1" id="KW-0732">Signal</keyword>
<evidence type="ECO:0000313" key="3">
    <source>
        <dbReference type="Proteomes" id="UP000526083"/>
    </source>
</evidence>
<name>A0A7W3JR52_9MICO</name>
<reference evidence="2 3" key="1">
    <citation type="submission" date="2020-07" db="EMBL/GenBank/DDBJ databases">
        <title>Sequencing the genomes of 1000 actinobacteria strains.</title>
        <authorList>
            <person name="Klenk H.-P."/>
        </authorList>
    </citation>
    <scope>NUCLEOTIDE SEQUENCE [LARGE SCALE GENOMIC DNA]</scope>
    <source>
        <strain evidence="2 3">DSM 27576</strain>
    </source>
</reference>
<organism evidence="2 3">
    <name type="scientific">Microbacterium halimionae</name>
    <dbReference type="NCBI Taxonomy" id="1526413"/>
    <lineage>
        <taxon>Bacteria</taxon>
        <taxon>Bacillati</taxon>
        <taxon>Actinomycetota</taxon>
        <taxon>Actinomycetes</taxon>
        <taxon>Micrococcales</taxon>
        <taxon>Microbacteriaceae</taxon>
        <taxon>Microbacterium</taxon>
    </lineage>
</organism>
<keyword evidence="3" id="KW-1185">Reference proteome</keyword>
<feature type="chain" id="PRO_5039095209" description="ABC transporter substrate-binding protein" evidence="1">
    <location>
        <begin position="28"/>
        <end position="400"/>
    </location>
</feature>
<proteinExistence type="predicted"/>
<accession>A0A7W3JR52</accession>
<dbReference type="PROSITE" id="PS51257">
    <property type="entry name" value="PROKAR_LIPOPROTEIN"/>
    <property type="match status" value="1"/>
</dbReference>
<dbReference type="AlphaFoldDB" id="A0A7W3JR52"/>
<evidence type="ECO:0000313" key="2">
    <source>
        <dbReference type="EMBL" id="MBA8817495.1"/>
    </source>
</evidence>
<dbReference type="RefSeq" id="WP_167046740.1">
    <property type="nucleotide sequence ID" value="NZ_JAAOZB010000001.1"/>
</dbReference>
<dbReference type="Proteomes" id="UP000526083">
    <property type="component" value="Unassembled WGS sequence"/>
</dbReference>
<sequence length="400" mass="42554">MSKPTFARHFQRSIAAGIVFSVAVSLAACSSDSEPEEAATGGSAPAAEAGSALDLSDSCPATVVMQQDWQPEAEHGAMYALVGDDYTIDNDVKSVTGSLVAQGVDTGVDIEVRPGGPNVNFQPVPALMYLDQDIMIGAVNTDAAIVAAADQPTVAVTSQLTYSPQILVWDPESHPGADTIAEAAADGAPVVTSGDVIPNLLLSQGMIDSSQIDLSYEGTPQRFVSDPTILQQGFATAEPYIYENEISEWGKPVSYQLLSDVGYSIYPEPLAVRADAVEEYSGCLARLVPIMQQSQIDFLNDPSDAIALIMDLVDTYDTGWAYSEGVAEFSVQQQLELGIVQNDPASGVFGQFDEDRMQSILDEFVPFLVESGSISSSDADAIDIDSLYTNEFIDTDISMN</sequence>
<evidence type="ECO:0008006" key="4">
    <source>
        <dbReference type="Google" id="ProtNLM"/>
    </source>
</evidence>
<dbReference type="EMBL" id="JACGWY010000007">
    <property type="protein sequence ID" value="MBA8817495.1"/>
    <property type="molecule type" value="Genomic_DNA"/>
</dbReference>
<gene>
    <name evidence="2" type="ORF">FHX48_002600</name>
</gene>
<dbReference type="Gene3D" id="3.40.190.10">
    <property type="entry name" value="Periplasmic binding protein-like II"/>
    <property type="match status" value="1"/>
</dbReference>
<comment type="caution">
    <text evidence="2">The sequence shown here is derived from an EMBL/GenBank/DDBJ whole genome shotgun (WGS) entry which is preliminary data.</text>
</comment>
<feature type="signal peptide" evidence="1">
    <location>
        <begin position="1"/>
        <end position="27"/>
    </location>
</feature>
<evidence type="ECO:0000256" key="1">
    <source>
        <dbReference type="SAM" id="SignalP"/>
    </source>
</evidence>